<accession>A0A9W6H2J1</accession>
<dbReference type="EMBL" id="BSEJ01000005">
    <property type="protein sequence ID" value="GLJ61320.1"/>
    <property type="molecule type" value="Genomic_DNA"/>
</dbReference>
<keyword evidence="3 6" id="KW-0812">Transmembrane</keyword>
<evidence type="ECO:0000259" key="7">
    <source>
        <dbReference type="Pfam" id="PF00892"/>
    </source>
</evidence>
<feature type="transmembrane region" description="Helical" evidence="6">
    <location>
        <begin position="176"/>
        <end position="196"/>
    </location>
</feature>
<dbReference type="InterPro" id="IPR050638">
    <property type="entry name" value="AA-Vitamin_Transporters"/>
</dbReference>
<evidence type="ECO:0000256" key="4">
    <source>
        <dbReference type="ARBA" id="ARBA00022989"/>
    </source>
</evidence>
<feature type="transmembrane region" description="Helical" evidence="6">
    <location>
        <begin position="95"/>
        <end position="115"/>
    </location>
</feature>
<sequence length="305" mass="31247">MLTRIRPRGMTASVALVIGSCTSLQFGAALAVQLFPELGTWGVTALRLSIAALVLCAAVRPRVRTWTREQLGWVAAYGLSLAAMNGSFYASLERIPLGTAVAIEFLGPLVLAAVLTRRALDFAWVGVALVGMALLGVDSAIGVPLDGAGVVFALVAAGFWALYIRTSARVGQLVPGMGGLAVALVIASTALLPFGVPAAIEVVAEPSLLVLAVGTALLASVIPYALELMALRRLPQRVFGVLLSLEPVIATAAGWLLLAQAMSPLRIAAIALVVAASVGTALAARRASEDAPGSALTGAIPVIRD</sequence>
<comment type="similarity">
    <text evidence="2">Belongs to the EamA transporter family.</text>
</comment>
<comment type="caution">
    <text evidence="8">The sequence shown here is derived from an EMBL/GenBank/DDBJ whole genome shotgun (WGS) entry which is preliminary data.</text>
</comment>
<organism evidence="8 9">
    <name type="scientific">Microbacterium barkeri</name>
    <dbReference type="NCBI Taxonomy" id="33917"/>
    <lineage>
        <taxon>Bacteria</taxon>
        <taxon>Bacillati</taxon>
        <taxon>Actinomycetota</taxon>
        <taxon>Actinomycetes</taxon>
        <taxon>Micrococcales</taxon>
        <taxon>Microbacteriaceae</taxon>
        <taxon>Microbacterium</taxon>
    </lineage>
</organism>
<feature type="transmembrane region" description="Helical" evidence="6">
    <location>
        <begin position="208"/>
        <end position="226"/>
    </location>
</feature>
<feature type="transmembrane region" description="Helical" evidence="6">
    <location>
        <begin position="71"/>
        <end position="89"/>
    </location>
</feature>
<comment type="subcellular location">
    <subcellularLocation>
        <location evidence="1">Membrane</location>
        <topology evidence="1">Multi-pass membrane protein</topology>
    </subcellularLocation>
</comment>
<evidence type="ECO:0000256" key="6">
    <source>
        <dbReference type="SAM" id="Phobius"/>
    </source>
</evidence>
<feature type="domain" description="EamA" evidence="7">
    <location>
        <begin position="148"/>
        <end position="279"/>
    </location>
</feature>
<evidence type="ECO:0000256" key="2">
    <source>
        <dbReference type="ARBA" id="ARBA00007362"/>
    </source>
</evidence>
<evidence type="ECO:0000313" key="8">
    <source>
        <dbReference type="EMBL" id="GLJ61320.1"/>
    </source>
</evidence>
<dbReference type="SUPFAM" id="SSF103481">
    <property type="entry name" value="Multidrug resistance efflux transporter EmrE"/>
    <property type="match status" value="2"/>
</dbReference>
<dbReference type="PANTHER" id="PTHR32322">
    <property type="entry name" value="INNER MEMBRANE TRANSPORTER"/>
    <property type="match status" value="1"/>
</dbReference>
<proteinExistence type="inferred from homology"/>
<dbReference type="Pfam" id="PF00892">
    <property type="entry name" value="EamA"/>
    <property type="match status" value="1"/>
</dbReference>
<evidence type="ECO:0000256" key="5">
    <source>
        <dbReference type="ARBA" id="ARBA00023136"/>
    </source>
</evidence>
<feature type="transmembrane region" description="Helical" evidence="6">
    <location>
        <begin position="147"/>
        <end position="164"/>
    </location>
</feature>
<evidence type="ECO:0000313" key="9">
    <source>
        <dbReference type="Proteomes" id="UP001142462"/>
    </source>
</evidence>
<name>A0A9W6H2J1_9MICO</name>
<dbReference type="InterPro" id="IPR000620">
    <property type="entry name" value="EamA_dom"/>
</dbReference>
<dbReference type="PANTHER" id="PTHR32322:SF2">
    <property type="entry name" value="EAMA DOMAIN-CONTAINING PROTEIN"/>
    <property type="match status" value="1"/>
</dbReference>
<dbReference type="AlphaFoldDB" id="A0A9W6H2J1"/>
<feature type="transmembrane region" description="Helical" evidence="6">
    <location>
        <begin position="41"/>
        <end position="59"/>
    </location>
</feature>
<reference evidence="8" key="1">
    <citation type="journal article" date="2014" name="Int. J. Syst. Evol. Microbiol.">
        <title>Complete genome sequence of Corynebacterium casei LMG S-19264T (=DSM 44701T), isolated from a smear-ripened cheese.</title>
        <authorList>
            <consortium name="US DOE Joint Genome Institute (JGI-PGF)"/>
            <person name="Walter F."/>
            <person name="Albersmeier A."/>
            <person name="Kalinowski J."/>
            <person name="Ruckert C."/>
        </authorList>
    </citation>
    <scope>NUCLEOTIDE SEQUENCE</scope>
    <source>
        <strain evidence="8">VKM Ac-1020</strain>
    </source>
</reference>
<evidence type="ECO:0000256" key="1">
    <source>
        <dbReference type="ARBA" id="ARBA00004141"/>
    </source>
</evidence>
<keyword evidence="4 6" id="KW-1133">Transmembrane helix</keyword>
<feature type="transmembrane region" description="Helical" evidence="6">
    <location>
        <begin position="238"/>
        <end position="258"/>
    </location>
</feature>
<keyword evidence="9" id="KW-1185">Reference proteome</keyword>
<feature type="transmembrane region" description="Helical" evidence="6">
    <location>
        <begin position="122"/>
        <end position="141"/>
    </location>
</feature>
<evidence type="ECO:0000256" key="3">
    <source>
        <dbReference type="ARBA" id="ARBA00022692"/>
    </source>
</evidence>
<reference evidence="8" key="2">
    <citation type="submission" date="2023-01" db="EMBL/GenBank/DDBJ databases">
        <authorList>
            <person name="Sun Q."/>
            <person name="Evtushenko L."/>
        </authorList>
    </citation>
    <scope>NUCLEOTIDE SEQUENCE</scope>
    <source>
        <strain evidence="8">VKM Ac-1020</strain>
    </source>
</reference>
<dbReference type="GO" id="GO:0016020">
    <property type="term" value="C:membrane"/>
    <property type="evidence" value="ECO:0007669"/>
    <property type="project" value="UniProtKB-SubCell"/>
</dbReference>
<protein>
    <submittedName>
        <fullName evidence="8">DMT transporter permease</fullName>
    </submittedName>
</protein>
<dbReference type="InterPro" id="IPR037185">
    <property type="entry name" value="EmrE-like"/>
</dbReference>
<gene>
    <name evidence="8" type="ORF">GCM10017576_14490</name>
</gene>
<dbReference type="RefSeq" id="WP_271173031.1">
    <property type="nucleotide sequence ID" value="NZ_BSEJ01000005.1"/>
</dbReference>
<dbReference type="Proteomes" id="UP001142462">
    <property type="component" value="Unassembled WGS sequence"/>
</dbReference>
<keyword evidence="5 6" id="KW-0472">Membrane</keyword>
<feature type="transmembrane region" description="Helical" evidence="6">
    <location>
        <begin position="264"/>
        <end position="284"/>
    </location>
</feature>
<dbReference type="PROSITE" id="PS51257">
    <property type="entry name" value="PROKAR_LIPOPROTEIN"/>
    <property type="match status" value="1"/>
</dbReference>